<dbReference type="SUPFAM" id="SSF53187">
    <property type="entry name" value="Zn-dependent exopeptidases"/>
    <property type="match status" value="1"/>
</dbReference>
<evidence type="ECO:0000313" key="10">
    <source>
        <dbReference type="EMBL" id="PYF42567.1"/>
    </source>
</evidence>
<evidence type="ECO:0000256" key="5">
    <source>
        <dbReference type="ARBA" id="ARBA00033172"/>
    </source>
</evidence>
<evidence type="ECO:0000256" key="2">
    <source>
        <dbReference type="ARBA" id="ARBA00022438"/>
    </source>
</evidence>
<evidence type="ECO:0000256" key="4">
    <source>
        <dbReference type="ARBA" id="ARBA00022801"/>
    </source>
</evidence>
<protein>
    <recommendedName>
        <fullName evidence="7">Probable cytosol aminopeptidase</fullName>
    </recommendedName>
    <alternativeName>
        <fullName evidence="8">Leucine aminopeptidase</fullName>
    </alternativeName>
    <alternativeName>
        <fullName evidence="5">Leucyl aminopeptidase</fullName>
    </alternativeName>
</protein>
<reference evidence="10 11" key="1">
    <citation type="submission" date="2018-06" db="EMBL/GenBank/DDBJ databases">
        <title>Genomic Encyclopedia of Archaeal and Bacterial Type Strains, Phase II (KMG-II): from individual species to whole genera.</title>
        <authorList>
            <person name="Goeker M."/>
        </authorList>
    </citation>
    <scope>NUCLEOTIDE SEQUENCE [LARGE SCALE GENOMIC DNA]</scope>
    <source>
        <strain evidence="10 11">ATCC 29103</strain>
    </source>
</reference>
<evidence type="ECO:0000259" key="9">
    <source>
        <dbReference type="PROSITE" id="PS00631"/>
    </source>
</evidence>
<evidence type="ECO:0000256" key="1">
    <source>
        <dbReference type="ARBA" id="ARBA00009528"/>
    </source>
</evidence>
<dbReference type="InterPro" id="IPR011356">
    <property type="entry name" value="Leucine_aapep/pepB"/>
</dbReference>
<comment type="function">
    <text evidence="6">Presumably involved in the processing and regular turnover of intracellular proteins. Catalyzes the removal of unsubstituted N-terminal amino acids from various peptides.</text>
</comment>
<dbReference type="AlphaFoldDB" id="A0A318U776"/>
<comment type="similarity">
    <text evidence="1">Belongs to the peptidase M17 family.</text>
</comment>
<dbReference type="EMBL" id="QKLP01000010">
    <property type="protein sequence ID" value="PYF42567.1"/>
    <property type="molecule type" value="Genomic_DNA"/>
</dbReference>
<dbReference type="GO" id="GO:0005737">
    <property type="term" value="C:cytoplasm"/>
    <property type="evidence" value="ECO:0007669"/>
    <property type="project" value="InterPro"/>
</dbReference>
<evidence type="ECO:0000313" key="11">
    <source>
        <dbReference type="Proteomes" id="UP000247715"/>
    </source>
</evidence>
<gene>
    <name evidence="10" type="ORF">BCF88_11022</name>
</gene>
<dbReference type="GO" id="GO:0030145">
    <property type="term" value="F:manganese ion binding"/>
    <property type="evidence" value="ECO:0007669"/>
    <property type="project" value="InterPro"/>
</dbReference>
<keyword evidence="4" id="KW-0378">Hydrolase</keyword>
<dbReference type="Gene3D" id="3.40.630.10">
    <property type="entry name" value="Zn peptidases"/>
    <property type="match status" value="1"/>
</dbReference>
<dbReference type="PANTHER" id="PTHR11963">
    <property type="entry name" value="LEUCINE AMINOPEPTIDASE-RELATED"/>
    <property type="match status" value="1"/>
</dbReference>
<dbReference type="GO" id="GO:0070006">
    <property type="term" value="F:metalloaminopeptidase activity"/>
    <property type="evidence" value="ECO:0007669"/>
    <property type="project" value="InterPro"/>
</dbReference>
<dbReference type="GO" id="GO:0006508">
    <property type="term" value="P:proteolysis"/>
    <property type="evidence" value="ECO:0007669"/>
    <property type="project" value="UniProtKB-KW"/>
</dbReference>
<evidence type="ECO:0000256" key="7">
    <source>
        <dbReference type="ARBA" id="ARBA00050021"/>
    </source>
</evidence>
<name>A0A318U776_9BACT</name>
<dbReference type="InterPro" id="IPR000819">
    <property type="entry name" value="Peptidase_M17_C"/>
</dbReference>
<evidence type="ECO:0000256" key="6">
    <source>
        <dbReference type="ARBA" id="ARBA00049972"/>
    </source>
</evidence>
<keyword evidence="3" id="KW-0645">Protease</keyword>
<dbReference type="PRINTS" id="PR00481">
    <property type="entry name" value="LAMNOPPTDASE"/>
</dbReference>
<dbReference type="Proteomes" id="UP000247715">
    <property type="component" value="Unassembled WGS sequence"/>
</dbReference>
<dbReference type="PROSITE" id="PS00631">
    <property type="entry name" value="CYTOSOL_AP"/>
    <property type="match status" value="1"/>
</dbReference>
<sequence length="458" mass="51329">MELIKTLETKQNDFLLLKAVYEDDEMLANVVKNEFAITEFPDQKIAYVYMGERDKVNFDKVYEFATSLAQNAARNYQIDLKTFPVDKRICIFDTTDAFVKGINFSAAQLYNKKTVYKKENKNSLSLFFENPSEKLLEVFNKAIILSKAQNWARNLGLTAPNELNSEQLAEATKEELAQYRNLYTTILNKKEIEKLGMGLLLSVNRGSVYEPRVVVIEYNGDKSSNEKTVLVGKGITFDSGGYNIKTGRHMNGMKYDMSGAAIVAAIMKCVAEFKPKKNIAAIMCITDNRVNGDASIPDSVWTSMSGKTVEVNNTDAEGRLVMADGLWYAVSKLKATRLIDVATLTGAMIMALGETYTGVWSTTDKGWEDVKNAAEIQHELVWRMPLDEDYAEYIKGSIVADLKNTDFTGNAGSSSAAMFLKEFTNDIEYIHFDIAGTCDINEKPMFPMVKTITELLLK</sequence>
<accession>A0A318U776</accession>
<evidence type="ECO:0000256" key="8">
    <source>
        <dbReference type="ARBA" id="ARBA00050061"/>
    </source>
</evidence>
<dbReference type="CDD" id="cd00433">
    <property type="entry name" value="Peptidase_M17"/>
    <property type="match status" value="1"/>
</dbReference>
<organism evidence="10 11">
    <name type="scientific">Metamycoplasma alkalescens</name>
    <dbReference type="NCBI Taxonomy" id="45363"/>
    <lineage>
        <taxon>Bacteria</taxon>
        <taxon>Bacillati</taxon>
        <taxon>Mycoplasmatota</taxon>
        <taxon>Mycoplasmoidales</taxon>
        <taxon>Metamycoplasmataceae</taxon>
        <taxon>Metamycoplasma</taxon>
    </lineage>
</organism>
<dbReference type="Pfam" id="PF00883">
    <property type="entry name" value="Peptidase_M17"/>
    <property type="match status" value="1"/>
</dbReference>
<dbReference type="PANTHER" id="PTHR11963:SF23">
    <property type="entry name" value="CYTOSOL AMINOPEPTIDASE"/>
    <property type="match status" value="1"/>
</dbReference>
<keyword evidence="2 10" id="KW-0031">Aminopeptidase</keyword>
<proteinExistence type="inferred from homology"/>
<dbReference type="RefSeq" id="WP_002881459.1">
    <property type="nucleotide sequence ID" value="NZ_LS991949.1"/>
</dbReference>
<feature type="domain" description="Cytosol aminopeptidase" evidence="9">
    <location>
        <begin position="313"/>
        <end position="320"/>
    </location>
</feature>
<evidence type="ECO:0000256" key="3">
    <source>
        <dbReference type="ARBA" id="ARBA00022670"/>
    </source>
</evidence>
<comment type="caution">
    <text evidence="10">The sequence shown here is derived from an EMBL/GenBank/DDBJ whole genome shotgun (WGS) entry which is preliminary data.</text>
</comment>